<organism evidence="2 3">
    <name type="scientific">Haloferula rosea</name>
    <dbReference type="NCBI Taxonomy" id="490093"/>
    <lineage>
        <taxon>Bacteria</taxon>
        <taxon>Pseudomonadati</taxon>
        <taxon>Verrucomicrobiota</taxon>
        <taxon>Verrucomicrobiia</taxon>
        <taxon>Verrucomicrobiales</taxon>
        <taxon>Verrucomicrobiaceae</taxon>
        <taxon>Haloferula</taxon>
    </lineage>
</organism>
<name>A0A934RF78_9BACT</name>
<feature type="transmembrane region" description="Helical" evidence="1">
    <location>
        <begin position="26"/>
        <end position="47"/>
    </location>
</feature>
<protein>
    <submittedName>
        <fullName evidence="2">Uncharacterized protein</fullName>
    </submittedName>
</protein>
<gene>
    <name evidence="2" type="ORF">JIN81_09690</name>
</gene>
<dbReference type="Proteomes" id="UP000658278">
    <property type="component" value="Unassembled WGS sequence"/>
</dbReference>
<keyword evidence="3" id="KW-1185">Reference proteome</keyword>
<evidence type="ECO:0000313" key="2">
    <source>
        <dbReference type="EMBL" id="MBK1827295.1"/>
    </source>
</evidence>
<keyword evidence="1" id="KW-0472">Membrane</keyword>
<dbReference type="AlphaFoldDB" id="A0A934RF78"/>
<evidence type="ECO:0000313" key="3">
    <source>
        <dbReference type="Proteomes" id="UP000658278"/>
    </source>
</evidence>
<proteinExistence type="predicted"/>
<keyword evidence="1" id="KW-0812">Transmembrane</keyword>
<feature type="transmembrane region" description="Helical" evidence="1">
    <location>
        <begin position="102"/>
        <end position="123"/>
    </location>
</feature>
<dbReference type="RefSeq" id="WP_200278745.1">
    <property type="nucleotide sequence ID" value="NZ_JAENII010000006.1"/>
</dbReference>
<sequence>MTPEDPQPIVPDPGVENRSLSTGEQFLLWAGILMPGLTSPFFLIAWFGIGYARSTLYEVWIVVLPILWVAILVGCCFLCGWIHAVKRGPEGRTQRAWKACGLFVLGQIILTPTLGFGCCMLVVNLNMF</sequence>
<reference evidence="2" key="1">
    <citation type="submission" date="2021-01" db="EMBL/GenBank/DDBJ databases">
        <title>Modified the classification status of verrucomicrobia.</title>
        <authorList>
            <person name="Feng X."/>
        </authorList>
    </citation>
    <scope>NUCLEOTIDE SEQUENCE</scope>
    <source>
        <strain evidence="2">KCTC 22201</strain>
    </source>
</reference>
<comment type="caution">
    <text evidence="2">The sequence shown here is derived from an EMBL/GenBank/DDBJ whole genome shotgun (WGS) entry which is preliminary data.</text>
</comment>
<feature type="transmembrane region" description="Helical" evidence="1">
    <location>
        <begin position="59"/>
        <end position="82"/>
    </location>
</feature>
<evidence type="ECO:0000256" key="1">
    <source>
        <dbReference type="SAM" id="Phobius"/>
    </source>
</evidence>
<keyword evidence="1" id="KW-1133">Transmembrane helix</keyword>
<accession>A0A934RF78</accession>
<dbReference type="EMBL" id="JAENII010000006">
    <property type="protein sequence ID" value="MBK1827295.1"/>
    <property type="molecule type" value="Genomic_DNA"/>
</dbReference>